<sequence>MTQICRIISTSIVGPLPENIEHFARRIELTPFDLQLLFADQIQKGLLFHKPAETLSGHFVEHLKDSLSRTLNLFYPLAGRLSKVDSGDDDTVSFFIDCNSAGATFLYAIADGVSVADVLEPVDVPDDVVYSFFPMNGALNYEGISKPLLAVQVTELVDGVFIACTMNHTAVDGKSFWHFFNTWSEISRSRGGEKPALVQVPPVFGRENYLHGVIDLPIRIPSSLVPSSNANFVPPRLQQRMFHFGKDEIARLKAKTNAEIGTIKISSLQALLAHLWISITRNRHINAAEEVSYGLLIGLRPRMVPPLPEEYLGNAVLLGEVKSLAGKLVEGGLGSAAQEINKMIASTMDKEVRKFLEDWTKSPRFLGRGLPNNMLITGSSPRFDVYGNDFWWGRPIAVRSGPGNKFDGKMTVFAGAEEGSIDFEACLSPQKLEAMAADLEFMQFLAGTNN</sequence>
<dbReference type="InterPro" id="IPR023213">
    <property type="entry name" value="CAT-like_dom_sf"/>
</dbReference>
<dbReference type="EMBL" id="BTGU01000002">
    <property type="protein sequence ID" value="GMN30239.1"/>
    <property type="molecule type" value="Genomic_DNA"/>
</dbReference>
<reference evidence="2" key="1">
    <citation type="submission" date="2023-07" db="EMBL/GenBank/DDBJ databases">
        <title>draft genome sequence of fig (Ficus carica).</title>
        <authorList>
            <person name="Takahashi T."/>
            <person name="Nishimura K."/>
        </authorList>
    </citation>
    <scope>NUCLEOTIDE SEQUENCE</scope>
</reference>
<name>A0AA87Z4Y3_FICCA</name>
<evidence type="ECO:0000256" key="1">
    <source>
        <dbReference type="ARBA" id="ARBA00022679"/>
    </source>
</evidence>
<keyword evidence="3" id="KW-1185">Reference proteome</keyword>
<proteinExistence type="predicted"/>
<evidence type="ECO:0000313" key="2">
    <source>
        <dbReference type="EMBL" id="GMN30239.1"/>
    </source>
</evidence>
<dbReference type="Proteomes" id="UP001187192">
    <property type="component" value="Unassembled WGS sequence"/>
</dbReference>
<comment type="caution">
    <text evidence="2">The sequence shown here is derived from an EMBL/GenBank/DDBJ whole genome shotgun (WGS) entry which is preliminary data.</text>
</comment>
<dbReference type="PANTHER" id="PTHR31896:SF39">
    <property type="entry name" value="PROTEIN ENHANCED PSEUDOMONAS SUSCEPTIBILITY 1-LIKE"/>
    <property type="match status" value="1"/>
</dbReference>
<dbReference type="GO" id="GO:0016740">
    <property type="term" value="F:transferase activity"/>
    <property type="evidence" value="ECO:0007669"/>
    <property type="project" value="UniProtKB-KW"/>
</dbReference>
<evidence type="ECO:0000313" key="3">
    <source>
        <dbReference type="Proteomes" id="UP001187192"/>
    </source>
</evidence>
<dbReference type="Gene3D" id="3.30.559.10">
    <property type="entry name" value="Chloramphenicol acetyltransferase-like domain"/>
    <property type="match status" value="2"/>
</dbReference>
<protein>
    <recommendedName>
        <fullName evidence="4">HXXXD-type acyl-transferase family protein</fullName>
    </recommendedName>
</protein>
<evidence type="ECO:0008006" key="4">
    <source>
        <dbReference type="Google" id="ProtNLM"/>
    </source>
</evidence>
<dbReference type="InterPro" id="IPR051283">
    <property type="entry name" value="Sec_Metabolite_Acyltrans"/>
</dbReference>
<accession>A0AA87Z4Y3</accession>
<gene>
    <name evidence="2" type="ORF">TIFTF001_002754</name>
</gene>
<dbReference type="Pfam" id="PF02458">
    <property type="entry name" value="Transferase"/>
    <property type="match status" value="1"/>
</dbReference>
<organism evidence="2 3">
    <name type="scientific">Ficus carica</name>
    <name type="common">Common fig</name>
    <dbReference type="NCBI Taxonomy" id="3494"/>
    <lineage>
        <taxon>Eukaryota</taxon>
        <taxon>Viridiplantae</taxon>
        <taxon>Streptophyta</taxon>
        <taxon>Embryophyta</taxon>
        <taxon>Tracheophyta</taxon>
        <taxon>Spermatophyta</taxon>
        <taxon>Magnoliopsida</taxon>
        <taxon>eudicotyledons</taxon>
        <taxon>Gunneridae</taxon>
        <taxon>Pentapetalae</taxon>
        <taxon>rosids</taxon>
        <taxon>fabids</taxon>
        <taxon>Rosales</taxon>
        <taxon>Moraceae</taxon>
        <taxon>Ficeae</taxon>
        <taxon>Ficus</taxon>
    </lineage>
</organism>
<keyword evidence="1" id="KW-0808">Transferase</keyword>
<dbReference type="AlphaFoldDB" id="A0AA87Z4Y3"/>
<dbReference type="PANTHER" id="PTHR31896">
    <property type="entry name" value="FAMILY REGULATORY PROTEIN, PUTATIVE (AFU_ORTHOLOGUE AFUA_3G14730)-RELATED"/>
    <property type="match status" value="1"/>
</dbReference>